<evidence type="ECO:0008006" key="3">
    <source>
        <dbReference type="Google" id="ProtNLM"/>
    </source>
</evidence>
<organism evidence="1 2">
    <name type="scientific">Allopontixanthobacter sediminis</name>
    <dbReference type="NCBI Taxonomy" id="1689985"/>
    <lineage>
        <taxon>Bacteria</taxon>
        <taxon>Pseudomonadati</taxon>
        <taxon>Pseudomonadota</taxon>
        <taxon>Alphaproteobacteria</taxon>
        <taxon>Sphingomonadales</taxon>
        <taxon>Erythrobacteraceae</taxon>
        <taxon>Allopontixanthobacter</taxon>
    </lineage>
</organism>
<keyword evidence="2" id="KW-1185">Reference proteome</keyword>
<evidence type="ECO:0000313" key="1">
    <source>
        <dbReference type="EMBL" id="MXP44858.1"/>
    </source>
</evidence>
<dbReference type="OrthoDB" id="7559794at2"/>
<protein>
    <recommendedName>
        <fullName evidence="3">Apea-like HEPN domain-containing protein</fullName>
    </recommendedName>
</protein>
<gene>
    <name evidence="1" type="ORF">GRI65_10360</name>
</gene>
<reference evidence="1 2" key="1">
    <citation type="submission" date="2019-12" db="EMBL/GenBank/DDBJ databases">
        <title>Genomic-based taxomic classification of the family Erythrobacteraceae.</title>
        <authorList>
            <person name="Xu L."/>
        </authorList>
    </citation>
    <scope>NUCLEOTIDE SEQUENCE [LARGE SCALE GENOMIC DNA]</scope>
    <source>
        <strain evidence="1 2">KCTC 42453</strain>
    </source>
</reference>
<comment type="caution">
    <text evidence="1">The sequence shown here is derived from an EMBL/GenBank/DDBJ whole genome shotgun (WGS) entry which is preliminary data.</text>
</comment>
<name>A0A845B3C6_9SPHN</name>
<dbReference type="RefSeq" id="WP_160756402.1">
    <property type="nucleotide sequence ID" value="NZ_WTYL01000002.1"/>
</dbReference>
<dbReference type="AlphaFoldDB" id="A0A845B3C6"/>
<evidence type="ECO:0000313" key="2">
    <source>
        <dbReference type="Proteomes" id="UP000431922"/>
    </source>
</evidence>
<sequence length="453" mass="49645">MASKAELASLIIDELLLGQRPDRVAEPFRPEGPFDTSPQLPAGNGRWLPFSRTGQKHIDAFAKVVVDNDPRIAKSFGKTDVAKIVGRAFGAAFAGVDNDLERFVIDEQVFAAACDELASALSPAQTTEDLILGCWALTGVGTEDLRIGPVRFVDRRIWLAEMAAGGGLSATSARRIRARWDGRSIRPRKPTSDTVWERGTIATVGDTDTVCVVVTAGMAHKVAEQKGLLAARIALTTLALHWETPSKALDRMGLLHDGPLYRRESIIFTGDGLVRTSTDSSGIKGHFITDEWREMRKTIDWLWGPVGQALAAYVQPSQSPVRPTVMNALFAALWWFHEASRERSPLIAIVKYFACLDALTGGNEDAGVRDLIKARLGFNPDDPLTENGKTVKQAVREMYRARSLTIHGTNSLLGYDWVDSRGLAESIASHCLRSCCDWIHSNPTTDDLAALRR</sequence>
<accession>A0A845B3C6</accession>
<dbReference type="EMBL" id="WTYL01000002">
    <property type="protein sequence ID" value="MXP44858.1"/>
    <property type="molecule type" value="Genomic_DNA"/>
</dbReference>
<dbReference type="Proteomes" id="UP000431922">
    <property type="component" value="Unassembled WGS sequence"/>
</dbReference>
<proteinExistence type="predicted"/>